<feature type="transmembrane region" description="Helical" evidence="10">
    <location>
        <begin position="475"/>
        <end position="495"/>
    </location>
</feature>
<dbReference type="EMBL" id="QLNQ01000001">
    <property type="protein sequence ID" value="RCK67149.1"/>
    <property type="molecule type" value="Genomic_DNA"/>
</dbReference>
<feature type="transmembrane region" description="Helical" evidence="10">
    <location>
        <begin position="532"/>
        <end position="555"/>
    </location>
</feature>
<feature type="transmembrane region" description="Helical" evidence="10">
    <location>
        <begin position="183"/>
        <end position="202"/>
    </location>
</feature>
<comment type="caution">
    <text evidence="11">The sequence shown here is derived from an EMBL/GenBank/DDBJ whole genome shotgun (WGS) entry which is preliminary data.</text>
</comment>
<keyword evidence="3 8" id="KW-0813">Transport</keyword>
<feature type="transmembrane region" description="Helical" evidence="10">
    <location>
        <begin position="346"/>
        <end position="363"/>
    </location>
</feature>
<dbReference type="PROSITE" id="PS01023">
    <property type="entry name" value="PTR2_2"/>
    <property type="match status" value="1"/>
</dbReference>
<protein>
    <submittedName>
        <fullName evidence="11">Peptide transporter PTR2</fullName>
    </submittedName>
</protein>
<dbReference type="AlphaFoldDB" id="A0A367YNL7"/>
<feature type="transmembrane region" description="Helical" evidence="10">
    <location>
        <begin position="422"/>
        <end position="444"/>
    </location>
</feature>
<name>A0A367YNL7_9ASCO</name>
<evidence type="ECO:0000313" key="12">
    <source>
        <dbReference type="Proteomes" id="UP000253472"/>
    </source>
</evidence>
<feature type="transmembrane region" description="Helical" evidence="10">
    <location>
        <begin position="266"/>
        <end position="288"/>
    </location>
</feature>
<dbReference type="PANTHER" id="PTHR11654">
    <property type="entry name" value="OLIGOPEPTIDE TRANSPORTER-RELATED"/>
    <property type="match status" value="1"/>
</dbReference>
<dbReference type="OrthoDB" id="8904098at2759"/>
<dbReference type="Proteomes" id="UP000253472">
    <property type="component" value="Unassembled WGS sequence"/>
</dbReference>
<feature type="transmembrane region" description="Helical" evidence="10">
    <location>
        <begin position="507"/>
        <end position="526"/>
    </location>
</feature>
<sequence>MSDTKNIPDATIKEKPSDQEIVQVSSSIDHNPESSSLEKSNFRPLDAEELPCAEADEGREPTEQEMTTLRHVSSSIPLSCWLVAIVELAERFSYYGLSAPFQNYMQRSQTDSPKGMLGLGQQGATALSYFFQFWCYVTPIFGGWLADTYLGKFATICWFCGIYIIGIFLLFITSVPSITSPKIALGGFVTAIIIIGLGTGGVKANVSPLIADQVPKTKPYIKVTKKGERVIVDPNVTIQRVFMFFYMMINIGSLSVIATAELELHVGFWAAYLLPFCFFFLGVIALFLGRNKYVKTPVGDKIIAKTFACAWVGIKNRFNLDAAKPSLNPEKSYRWNDHFVEEVRRAIKACWVFVFYPIFWVIYGSMNNGQIAVAANMEMHGLSNSIMTCFNSIAIIVFIPIIDKVFYPIARRFTPMKPISRITIGFFFASGAMIYSAVLQHFIYQAGPCYDHPRACAPEYADVPNHVHIALQVPIYALIALAEIFASITGLEYAYSKSPASMKAFTTSIFLFTNAIGSLLGIAISSTAKDPIIIWNFTGMAVAAFVAGTAFYLIFRRYNKIEIEQQALDYEEDHESEIHPVTSFARSAKSIGH</sequence>
<evidence type="ECO:0000256" key="2">
    <source>
        <dbReference type="ARBA" id="ARBA00005982"/>
    </source>
</evidence>
<keyword evidence="12" id="KW-1185">Reference proteome</keyword>
<dbReference type="SUPFAM" id="SSF103473">
    <property type="entry name" value="MFS general substrate transporter"/>
    <property type="match status" value="1"/>
</dbReference>
<evidence type="ECO:0000313" key="11">
    <source>
        <dbReference type="EMBL" id="RCK67149.1"/>
    </source>
</evidence>
<evidence type="ECO:0000256" key="10">
    <source>
        <dbReference type="SAM" id="Phobius"/>
    </source>
</evidence>
<keyword evidence="6 10" id="KW-1133">Transmembrane helix</keyword>
<evidence type="ECO:0000256" key="8">
    <source>
        <dbReference type="RuleBase" id="RU003755"/>
    </source>
</evidence>
<dbReference type="Pfam" id="PF00854">
    <property type="entry name" value="PTR2"/>
    <property type="match status" value="1"/>
</dbReference>
<feature type="compositionally biased region" description="Polar residues" evidence="9">
    <location>
        <begin position="20"/>
        <end position="39"/>
    </location>
</feature>
<evidence type="ECO:0000256" key="4">
    <source>
        <dbReference type="ARBA" id="ARBA00022692"/>
    </source>
</evidence>
<evidence type="ECO:0000256" key="9">
    <source>
        <dbReference type="SAM" id="MobiDB-lite"/>
    </source>
</evidence>
<dbReference type="InterPro" id="IPR018456">
    <property type="entry name" value="PTR2_symporter_CS"/>
</dbReference>
<evidence type="ECO:0000256" key="7">
    <source>
        <dbReference type="ARBA" id="ARBA00023136"/>
    </source>
</evidence>
<organism evidence="11 12">
    <name type="scientific">Candida viswanathii</name>
    <dbReference type="NCBI Taxonomy" id="5486"/>
    <lineage>
        <taxon>Eukaryota</taxon>
        <taxon>Fungi</taxon>
        <taxon>Dikarya</taxon>
        <taxon>Ascomycota</taxon>
        <taxon>Saccharomycotina</taxon>
        <taxon>Pichiomycetes</taxon>
        <taxon>Debaryomycetaceae</taxon>
        <taxon>Candida/Lodderomyces clade</taxon>
        <taxon>Candida</taxon>
    </lineage>
</organism>
<dbReference type="GO" id="GO:0005886">
    <property type="term" value="C:plasma membrane"/>
    <property type="evidence" value="ECO:0007669"/>
    <property type="project" value="UniProtKB-ARBA"/>
</dbReference>
<proteinExistence type="inferred from homology"/>
<accession>A0A367YNL7</accession>
<comment type="subcellular location">
    <subcellularLocation>
        <location evidence="1 8">Membrane</location>
        <topology evidence="1 8">Multi-pass membrane protein</topology>
    </subcellularLocation>
</comment>
<evidence type="ECO:0000256" key="6">
    <source>
        <dbReference type="ARBA" id="ARBA00022989"/>
    </source>
</evidence>
<gene>
    <name evidence="11" type="primary">PTR2_0</name>
    <name evidence="11" type="ORF">Cantr_02274</name>
</gene>
<feature type="transmembrane region" description="Helical" evidence="10">
    <location>
        <begin position="241"/>
        <end position="260"/>
    </location>
</feature>
<feature type="transmembrane region" description="Helical" evidence="10">
    <location>
        <begin position="126"/>
        <end position="146"/>
    </location>
</feature>
<evidence type="ECO:0000256" key="5">
    <source>
        <dbReference type="ARBA" id="ARBA00022856"/>
    </source>
</evidence>
<dbReference type="InterPro" id="IPR036259">
    <property type="entry name" value="MFS_trans_sf"/>
</dbReference>
<dbReference type="STRING" id="5486.A0A367YNL7"/>
<dbReference type="GO" id="GO:0071916">
    <property type="term" value="F:dipeptide transmembrane transporter activity"/>
    <property type="evidence" value="ECO:0007669"/>
    <property type="project" value="UniProtKB-ARBA"/>
</dbReference>
<feature type="region of interest" description="Disordered" evidence="9">
    <location>
        <begin position="1"/>
        <end position="45"/>
    </location>
</feature>
<comment type="similarity">
    <text evidence="2 8">Belongs to the major facilitator superfamily. Proton-dependent oligopeptide transporter (POT/PTR) (TC 2.A.17) family.</text>
</comment>
<keyword evidence="5" id="KW-0571">Peptide transport</keyword>
<dbReference type="InterPro" id="IPR000109">
    <property type="entry name" value="POT_fam"/>
</dbReference>
<dbReference type="FunFam" id="1.20.1250.20:FF:000085">
    <property type="entry name" value="MFS peptide transporter Ptr2"/>
    <property type="match status" value="1"/>
</dbReference>
<feature type="transmembrane region" description="Helical" evidence="10">
    <location>
        <begin position="383"/>
        <end position="402"/>
    </location>
</feature>
<reference evidence="11 12" key="1">
    <citation type="submission" date="2018-06" db="EMBL/GenBank/DDBJ databases">
        <title>Whole genome sequencing of Candida tropicalis (genome annotated by CSBL at Korea University).</title>
        <authorList>
            <person name="Ahn J."/>
        </authorList>
    </citation>
    <scope>NUCLEOTIDE SEQUENCE [LARGE SCALE GENOMIC DNA]</scope>
    <source>
        <strain evidence="11 12">ATCC 20962</strain>
    </source>
</reference>
<dbReference type="Gene3D" id="1.20.1250.20">
    <property type="entry name" value="MFS general substrate transporter like domains"/>
    <property type="match status" value="1"/>
</dbReference>
<keyword evidence="5" id="KW-0653">Protein transport</keyword>
<evidence type="ECO:0000256" key="3">
    <source>
        <dbReference type="ARBA" id="ARBA00022448"/>
    </source>
</evidence>
<keyword evidence="4 8" id="KW-0812">Transmembrane</keyword>
<evidence type="ECO:0000256" key="1">
    <source>
        <dbReference type="ARBA" id="ARBA00004141"/>
    </source>
</evidence>
<feature type="transmembrane region" description="Helical" evidence="10">
    <location>
        <begin position="153"/>
        <end position="171"/>
    </location>
</feature>
<keyword evidence="7 10" id="KW-0472">Membrane</keyword>